<feature type="compositionally biased region" description="Basic and acidic residues" evidence="1">
    <location>
        <begin position="44"/>
        <end position="55"/>
    </location>
</feature>
<proteinExistence type="predicted"/>
<reference evidence="2" key="1">
    <citation type="submission" date="2018-01" db="EMBL/GenBank/DDBJ databases">
        <title>An insight into the sialome of Amazonian anophelines.</title>
        <authorList>
            <person name="Ribeiro J.M."/>
            <person name="Scarpassa V."/>
            <person name="Calvo E."/>
        </authorList>
    </citation>
    <scope>NUCLEOTIDE SEQUENCE</scope>
    <source>
        <tissue evidence="2">Salivary glands</tissue>
    </source>
</reference>
<protein>
    <submittedName>
        <fullName evidence="2">Putative secreted protein</fullName>
    </submittedName>
</protein>
<evidence type="ECO:0000313" key="2">
    <source>
        <dbReference type="EMBL" id="MBW62486.1"/>
    </source>
</evidence>
<name>A0A2M4CAV3_9DIPT</name>
<dbReference type="AlphaFoldDB" id="A0A2M4CAV3"/>
<sequence>MMKYATGISLYAAAATAAASRFANLSDVLAIHRRARQTTQTLTRQDRTGQDRQDNKQQPPNMHTNSLPTLRSLADDDDDDDQF</sequence>
<accession>A0A2M4CAV3</accession>
<organism evidence="2">
    <name type="scientific">Anopheles marajoara</name>
    <dbReference type="NCBI Taxonomy" id="58244"/>
    <lineage>
        <taxon>Eukaryota</taxon>
        <taxon>Metazoa</taxon>
        <taxon>Ecdysozoa</taxon>
        <taxon>Arthropoda</taxon>
        <taxon>Hexapoda</taxon>
        <taxon>Insecta</taxon>
        <taxon>Pterygota</taxon>
        <taxon>Neoptera</taxon>
        <taxon>Endopterygota</taxon>
        <taxon>Diptera</taxon>
        <taxon>Nematocera</taxon>
        <taxon>Culicoidea</taxon>
        <taxon>Culicidae</taxon>
        <taxon>Anophelinae</taxon>
        <taxon>Anopheles</taxon>
    </lineage>
</organism>
<feature type="compositionally biased region" description="Polar residues" evidence="1">
    <location>
        <begin position="56"/>
        <end position="69"/>
    </location>
</feature>
<evidence type="ECO:0000256" key="1">
    <source>
        <dbReference type="SAM" id="MobiDB-lite"/>
    </source>
</evidence>
<dbReference type="EMBL" id="GGFJ01013345">
    <property type="protein sequence ID" value="MBW62486.1"/>
    <property type="molecule type" value="Transcribed_RNA"/>
</dbReference>
<feature type="region of interest" description="Disordered" evidence="1">
    <location>
        <begin position="35"/>
        <end position="83"/>
    </location>
</feature>